<dbReference type="InterPro" id="IPR036236">
    <property type="entry name" value="Znf_C2H2_sf"/>
</dbReference>
<evidence type="ECO:0000259" key="5">
    <source>
        <dbReference type="PROSITE" id="PS50157"/>
    </source>
</evidence>
<dbReference type="PROSITE" id="PS00028">
    <property type="entry name" value="ZINC_FINGER_C2H2_1"/>
    <property type="match status" value="1"/>
</dbReference>
<dbReference type="SMART" id="SM00355">
    <property type="entry name" value="ZnF_C2H2"/>
    <property type="match status" value="2"/>
</dbReference>
<keyword evidence="7" id="KW-1185">Reference proteome</keyword>
<evidence type="ECO:0000256" key="3">
    <source>
        <dbReference type="ARBA" id="ARBA00022833"/>
    </source>
</evidence>
<comment type="caution">
    <text evidence="6">The sequence shown here is derived from an EMBL/GenBank/DDBJ whole genome shotgun (WGS) entry which is preliminary data.</text>
</comment>
<feature type="domain" description="C2H2-type" evidence="5">
    <location>
        <begin position="135"/>
        <end position="164"/>
    </location>
</feature>
<dbReference type="AlphaFoldDB" id="A0A9Q0RQF3"/>
<dbReference type="PROSITE" id="PS50157">
    <property type="entry name" value="ZINC_FINGER_C2H2_2"/>
    <property type="match status" value="1"/>
</dbReference>
<keyword evidence="3" id="KW-0862">Zinc</keyword>
<evidence type="ECO:0000256" key="1">
    <source>
        <dbReference type="ARBA" id="ARBA00022723"/>
    </source>
</evidence>
<dbReference type="GO" id="GO:0000981">
    <property type="term" value="F:DNA-binding transcription factor activity, RNA polymerase II-specific"/>
    <property type="evidence" value="ECO:0007669"/>
    <property type="project" value="TreeGrafter"/>
</dbReference>
<reference evidence="6" key="1">
    <citation type="submission" date="2022-12" db="EMBL/GenBank/DDBJ databases">
        <title>Genome assemblies of Blomia tropicalis.</title>
        <authorList>
            <person name="Cui Y."/>
        </authorList>
    </citation>
    <scope>NUCLEOTIDE SEQUENCE</scope>
    <source>
        <tissue evidence="6">Adult mites</tissue>
    </source>
</reference>
<dbReference type="PANTHER" id="PTHR23235:SF120">
    <property type="entry name" value="KRUPPEL-LIKE FACTOR 15"/>
    <property type="match status" value="1"/>
</dbReference>
<evidence type="ECO:0000313" key="7">
    <source>
        <dbReference type="Proteomes" id="UP001142055"/>
    </source>
</evidence>
<dbReference type="GO" id="GO:0000978">
    <property type="term" value="F:RNA polymerase II cis-regulatory region sequence-specific DNA binding"/>
    <property type="evidence" value="ECO:0007669"/>
    <property type="project" value="TreeGrafter"/>
</dbReference>
<keyword evidence="2 4" id="KW-0863">Zinc-finger</keyword>
<dbReference type="Proteomes" id="UP001142055">
    <property type="component" value="Chromosome 1"/>
</dbReference>
<dbReference type="Gene3D" id="3.30.160.60">
    <property type="entry name" value="Classic Zinc Finger"/>
    <property type="match status" value="1"/>
</dbReference>
<dbReference type="InterPro" id="IPR013087">
    <property type="entry name" value="Znf_C2H2_type"/>
</dbReference>
<dbReference type="PANTHER" id="PTHR23235">
    <property type="entry name" value="KRUEPPEL-LIKE TRANSCRIPTION FACTOR"/>
    <property type="match status" value="1"/>
</dbReference>
<proteinExistence type="predicted"/>
<gene>
    <name evidence="6" type="ORF">RDWZM_001110</name>
</gene>
<accession>A0A9Q0RQF3</accession>
<dbReference type="SUPFAM" id="SSF57667">
    <property type="entry name" value="beta-beta-alpha zinc fingers"/>
    <property type="match status" value="1"/>
</dbReference>
<evidence type="ECO:0000256" key="2">
    <source>
        <dbReference type="ARBA" id="ARBA00022771"/>
    </source>
</evidence>
<evidence type="ECO:0000313" key="6">
    <source>
        <dbReference type="EMBL" id="KAJ6222565.1"/>
    </source>
</evidence>
<name>A0A9Q0RQF3_BLOTA</name>
<evidence type="ECO:0000256" key="4">
    <source>
        <dbReference type="PROSITE-ProRule" id="PRU00042"/>
    </source>
</evidence>
<organism evidence="6 7">
    <name type="scientific">Blomia tropicalis</name>
    <name type="common">Mite</name>
    <dbReference type="NCBI Taxonomy" id="40697"/>
    <lineage>
        <taxon>Eukaryota</taxon>
        <taxon>Metazoa</taxon>
        <taxon>Ecdysozoa</taxon>
        <taxon>Arthropoda</taxon>
        <taxon>Chelicerata</taxon>
        <taxon>Arachnida</taxon>
        <taxon>Acari</taxon>
        <taxon>Acariformes</taxon>
        <taxon>Sarcoptiformes</taxon>
        <taxon>Astigmata</taxon>
        <taxon>Glycyphagoidea</taxon>
        <taxon>Echimyopodidae</taxon>
        <taxon>Blomia</taxon>
    </lineage>
</organism>
<dbReference type="GO" id="GO:0008270">
    <property type="term" value="F:zinc ion binding"/>
    <property type="evidence" value="ECO:0007669"/>
    <property type="project" value="UniProtKB-KW"/>
</dbReference>
<sequence length="222" mass="25432">MSFGVSLQPSVVNSLVEVFFETKKHEIKTQLNEYVDTMFAQLMVQVKQLLIPSSAEPNSQQPIPLVTNRSLEPFYSNSSVEMVNRKRKYSSDKSYITLTNMQVDGELMAENITQSAMDETTPSSGRNSISTAKKYNCEHSGCGKQFTKKQHFLLHRRFHLGLKPYHCTWTDCTYRSADRTSTIRHIRSHLKKARISETSTEDGDQMEPKQYLGVDQELLIVK</sequence>
<dbReference type="EMBL" id="JAPWDV010000001">
    <property type="protein sequence ID" value="KAJ6222565.1"/>
    <property type="molecule type" value="Genomic_DNA"/>
</dbReference>
<keyword evidence="1" id="KW-0479">Metal-binding</keyword>
<protein>
    <recommendedName>
        <fullName evidence="5">C2H2-type domain-containing protein</fullName>
    </recommendedName>
</protein>